<protein>
    <submittedName>
        <fullName evidence="3">Uncharacterized protein</fullName>
    </submittedName>
</protein>
<feature type="transmembrane region" description="Helical" evidence="2">
    <location>
        <begin position="211"/>
        <end position="230"/>
    </location>
</feature>
<evidence type="ECO:0000256" key="1">
    <source>
        <dbReference type="SAM" id="MobiDB-lite"/>
    </source>
</evidence>
<organism evidence="4">
    <name type="scientific">Melampsora larici-populina (strain 98AG31 / pathotype 3-4-7)</name>
    <name type="common">Poplar leaf rust fungus</name>
    <dbReference type="NCBI Taxonomy" id="747676"/>
    <lineage>
        <taxon>Eukaryota</taxon>
        <taxon>Fungi</taxon>
        <taxon>Dikarya</taxon>
        <taxon>Basidiomycota</taxon>
        <taxon>Pucciniomycotina</taxon>
        <taxon>Pucciniomycetes</taxon>
        <taxon>Pucciniales</taxon>
        <taxon>Melampsoraceae</taxon>
        <taxon>Melampsora</taxon>
    </lineage>
</organism>
<dbReference type="HOGENOM" id="CLU_1094503_0_0_1"/>
<gene>
    <name evidence="3" type="ORF">MELLADRAFT_61958</name>
</gene>
<dbReference type="InParanoid" id="F4RHF0"/>
<dbReference type="AlphaFoldDB" id="F4RHF0"/>
<feature type="region of interest" description="Disordered" evidence="1">
    <location>
        <begin position="94"/>
        <end position="158"/>
    </location>
</feature>
<dbReference type="GeneID" id="18929817"/>
<reference evidence="4" key="1">
    <citation type="journal article" date="2011" name="Proc. Natl. Acad. Sci. U.S.A.">
        <title>Obligate biotrophy features unraveled by the genomic analysis of rust fungi.</title>
        <authorList>
            <person name="Duplessis S."/>
            <person name="Cuomo C.A."/>
            <person name="Lin Y.-C."/>
            <person name="Aerts A."/>
            <person name="Tisserant E."/>
            <person name="Veneault-Fourrey C."/>
            <person name="Joly D.L."/>
            <person name="Hacquard S."/>
            <person name="Amselem J."/>
            <person name="Cantarel B.L."/>
            <person name="Chiu R."/>
            <person name="Coutinho P.M."/>
            <person name="Feau N."/>
            <person name="Field M."/>
            <person name="Frey P."/>
            <person name="Gelhaye E."/>
            <person name="Goldberg J."/>
            <person name="Grabherr M.G."/>
            <person name="Kodira C.D."/>
            <person name="Kohler A."/>
            <person name="Kuees U."/>
            <person name="Lindquist E.A."/>
            <person name="Lucas S.M."/>
            <person name="Mago R."/>
            <person name="Mauceli E."/>
            <person name="Morin E."/>
            <person name="Murat C."/>
            <person name="Pangilinan J.L."/>
            <person name="Park R."/>
            <person name="Pearson M."/>
            <person name="Quesneville H."/>
            <person name="Rouhier N."/>
            <person name="Sakthikumar S."/>
            <person name="Salamov A.A."/>
            <person name="Schmutz J."/>
            <person name="Selles B."/>
            <person name="Shapiro H."/>
            <person name="Tanguay P."/>
            <person name="Tuskan G.A."/>
            <person name="Henrissat B."/>
            <person name="Van de Peer Y."/>
            <person name="Rouze P."/>
            <person name="Ellis J.G."/>
            <person name="Dodds P.N."/>
            <person name="Schein J.E."/>
            <person name="Zhong S."/>
            <person name="Hamelin R.C."/>
            <person name="Grigoriev I.V."/>
            <person name="Szabo L.J."/>
            <person name="Martin F."/>
        </authorList>
    </citation>
    <scope>NUCLEOTIDE SEQUENCE [LARGE SCALE GENOMIC DNA]</scope>
    <source>
        <strain evidence="4">98AG31 / pathotype 3-4-7</strain>
    </source>
</reference>
<dbReference type="eggNOG" id="KOG1911">
    <property type="taxonomic scope" value="Eukaryota"/>
</dbReference>
<feature type="compositionally biased region" description="Polar residues" evidence="1">
    <location>
        <begin position="1"/>
        <end position="13"/>
    </location>
</feature>
<feature type="compositionally biased region" description="Acidic residues" evidence="1">
    <location>
        <begin position="70"/>
        <end position="80"/>
    </location>
</feature>
<keyword evidence="4" id="KW-1185">Reference proteome</keyword>
<dbReference type="RefSeq" id="XP_007408355.1">
    <property type="nucleotide sequence ID" value="XM_007408293.1"/>
</dbReference>
<accession>F4RHF0</accession>
<dbReference type="Proteomes" id="UP000001072">
    <property type="component" value="Unassembled WGS sequence"/>
</dbReference>
<feature type="region of interest" description="Disordered" evidence="1">
    <location>
        <begin position="1"/>
        <end position="81"/>
    </location>
</feature>
<dbReference type="OrthoDB" id="2507021at2759"/>
<dbReference type="KEGG" id="mlr:MELLADRAFT_61958"/>
<feature type="compositionally biased region" description="Basic residues" evidence="1">
    <location>
        <begin position="119"/>
        <end position="135"/>
    </location>
</feature>
<proteinExistence type="predicted"/>
<keyword evidence="2" id="KW-1133">Transmembrane helix</keyword>
<dbReference type="VEuPathDB" id="FungiDB:MELLADRAFT_61958"/>
<dbReference type="EMBL" id="GL883101">
    <property type="protein sequence ID" value="EGG08157.1"/>
    <property type="molecule type" value="Genomic_DNA"/>
</dbReference>
<sequence>MASQDTNRQSTSSFRKESPPEDLDKDWASLFGSEGESDAAQPVRPPKKESGKKPKNIGTTTRLDAVVIGESDDSEKEEEYEVKAIKAHRIKVRTCQSSSKRMRDGDEDQESDLNSKQRPTLKRKRNEHLTKHSIPHARNNLRTGNKNDLSDGAEDDESIPQQEWHARYRKFASWDHLIKSVRTVQRDVGNCESGSKTTGGKNFSDTLYVCLLWYVISSLITTLMTLHLSLGEHEDRQSGNNDEIIFQIKIQNES</sequence>
<name>F4RHF0_MELLP</name>
<evidence type="ECO:0000313" key="3">
    <source>
        <dbReference type="EMBL" id="EGG08157.1"/>
    </source>
</evidence>
<keyword evidence="2" id="KW-0812">Transmembrane</keyword>
<keyword evidence="2" id="KW-0472">Membrane</keyword>
<evidence type="ECO:0000313" key="4">
    <source>
        <dbReference type="Proteomes" id="UP000001072"/>
    </source>
</evidence>
<evidence type="ECO:0000256" key="2">
    <source>
        <dbReference type="SAM" id="Phobius"/>
    </source>
</evidence>